<evidence type="ECO:0000256" key="1">
    <source>
        <dbReference type="SAM" id="Phobius"/>
    </source>
</evidence>
<keyword evidence="1" id="KW-0812">Transmembrane</keyword>
<proteinExistence type="predicted"/>
<dbReference type="Gene3D" id="1.20.120.1490">
    <property type="match status" value="1"/>
</dbReference>
<feature type="transmembrane region" description="Helical" evidence="1">
    <location>
        <begin position="6"/>
        <end position="24"/>
    </location>
</feature>
<dbReference type="AlphaFoldDB" id="A0AAD1D5B6"/>
<organism evidence="2 3">
    <name type="scientific">Sphingosinicella microcystinivorans</name>
    <dbReference type="NCBI Taxonomy" id="335406"/>
    <lineage>
        <taxon>Bacteria</taxon>
        <taxon>Pseudomonadati</taxon>
        <taxon>Pseudomonadota</taxon>
        <taxon>Alphaproteobacteria</taxon>
        <taxon>Sphingomonadales</taxon>
        <taxon>Sphingosinicellaceae</taxon>
        <taxon>Sphingosinicella</taxon>
    </lineage>
</organism>
<gene>
    <name evidence="2" type="ORF">SmB9_17610</name>
</gene>
<dbReference type="InterPro" id="IPR025961">
    <property type="entry name" value="Metal_resist"/>
</dbReference>
<dbReference type="EMBL" id="AP018711">
    <property type="protein sequence ID" value="BBE34103.1"/>
    <property type="molecule type" value="Genomic_DNA"/>
</dbReference>
<dbReference type="RefSeq" id="WP_126494662.1">
    <property type="nucleotide sequence ID" value="NZ_AP018711.1"/>
</dbReference>
<accession>A0AAD1D5B6</accession>
<name>A0AAD1D5B6_SPHMI</name>
<sequence length="147" mass="16017">MGNAGRYLIVALISAAVALGTLWVSRSLLAPQEHSGGKLHAFVHQQLDLDREQEARIEALEVRFASRRAELEATLRQANAELARAMASEHQYGPRVAAAVDHAHMAMGDLQKATLEHIFAMRALLRPDQAVRFDRAVDKALTEAGGG</sequence>
<keyword evidence="1" id="KW-1133">Transmembrane helix</keyword>
<keyword evidence="1" id="KW-0472">Membrane</keyword>
<evidence type="ECO:0000313" key="2">
    <source>
        <dbReference type="EMBL" id="BBE34103.1"/>
    </source>
</evidence>
<reference evidence="2 3" key="1">
    <citation type="submission" date="2018-06" db="EMBL/GenBank/DDBJ databases">
        <title>Complete Genome Sequence of the Microcystin-Degrading Bacterium Sphingosinicella microcystinivorans Strain B-9.</title>
        <authorList>
            <person name="Jin H."/>
            <person name="Nishizawa T."/>
            <person name="Guo Y."/>
            <person name="Nishizawa A."/>
            <person name="Park H."/>
            <person name="Kato H."/>
            <person name="Tsuji K."/>
            <person name="Harada K."/>
        </authorList>
    </citation>
    <scope>NUCLEOTIDE SEQUENCE [LARGE SCALE GENOMIC DNA]</scope>
    <source>
        <strain evidence="2 3">B9</strain>
    </source>
</reference>
<evidence type="ECO:0000313" key="3">
    <source>
        <dbReference type="Proteomes" id="UP000275727"/>
    </source>
</evidence>
<dbReference type="Pfam" id="PF13801">
    <property type="entry name" value="Metal_resist"/>
    <property type="match status" value="1"/>
</dbReference>
<dbReference type="KEGG" id="smic:SmB9_17610"/>
<protein>
    <recommendedName>
        <fullName evidence="4">Heavy-metal resistance protein</fullName>
    </recommendedName>
</protein>
<dbReference type="Proteomes" id="UP000275727">
    <property type="component" value="Chromosome"/>
</dbReference>
<evidence type="ECO:0008006" key="4">
    <source>
        <dbReference type="Google" id="ProtNLM"/>
    </source>
</evidence>